<keyword evidence="1" id="KW-0732">Signal</keyword>
<dbReference type="EMBL" id="NBCO01000017">
    <property type="protein sequence ID" value="ORC88452.1"/>
    <property type="molecule type" value="Genomic_DNA"/>
</dbReference>
<dbReference type="AlphaFoldDB" id="A0A1X0NUU5"/>
<dbReference type="Proteomes" id="UP000192257">
    <property type="component" value="Unassembled WGS sequence"/>
</dbReference>
<evidence type="ECO:0000313" key="2">
    <source>
        <dbReference type="EMBL" id="ORC88452.1"/>
    </source>
</evidence>
<protein>
    <submittedName>
        <fullName evidence="2">Uncharacterized protein</fullName>
    </submittedName>
</protein>
<feature type="signal peptide" evidence="1">
    <location>
        <begin position="1"/>
        <end position="23"/>
    </location>
</feature>
<dbReference type="VEuPathDB" id="TriTrypDB:TM35_000173240"/>
<feature type="chain" id="PRO_5010863191" evidence="1">
    <location>
        <begin position="24"/>
        <end position="133"/>
    </location>
</feature>
<comment type="caution">
    <text evidence="2">The sequence shown here is derived from an EMBL/GenBank/DDBJ whole genome shotgun (WGS) entry which is preliminary data.</text>
</comment>
<gene>
    <name evidence="2" type="ORF">TM35_000173240</name>
</gene>
<keyword evidence="3" id="KW-1185">Reference proteome</keyword>
<name>A0A1X0NUU5_9TRYP</name>
<dbReference type="GeneID" id="39986183"/>
<evidence type="ECO:0000256" key="1">
    <source>
        <dbReference type="SAM" id="SignalP"/>
    </source>
</evidence>
<organism evidence="2 3">
    <name type="scientific">Trypanosoma theileri</name>
    <dbReference type="NCBI Taxonomy" id="67003"/>
    <lineage>
        <taxon>Eukaryota</taxon>
        <taxon>Discoba</taxon>
        <taxon>Euglenozoa</taxon>
        <taxon>Kinetoplastea</taxon>
        <taxon>Metakinetoplastina</taxon>
        <taxon>Trypanosomatida</taxon>
        <taxon>Trypanosomatidae</taxon>
        <taxon>Trypanosoma</taxon>
    </lineage>
</organism>
<reference evidence="2 3" key="1">
    <citation type="submission" date="2017-03" db="EMBL/GenBank/DDBJ databases">
        <title>An alternative strategy for trypanosome survival in the mammalian bloodstream revealed through genome and transcriptome analysis of the ubiquitous bovine parasite Trypanosoma (Megatrypanum) theileri.</title>
        <authorList>
            <person name="Kelly S."/>
            <person name="Ivens A."/>
            <person name="Mott A."/>
            <person name="O'Neill E."/>
            <person name="Emms D."/>
            <person name="Macleod O."/>
            <person name="Voorheis P."/>
            <person name="Matthews J."/>
            <person name="Matthews K."/>
            <person name="Carrington M."/>
        </authorList>
    </citation>
    <scope>NUCLEOTIDE SEQUENCE [LARGE SCALE GENOMIC DNA]</scope>
    <source>
        <strain evidence="2">Edinburgh</strain>
    </source>
</reference>
<sequence>MGVILTRTTELLTWIISLALVLSENECATINPLYSSLSFQLSSWFLLCITPKKGGMMFSLFIVAQADRKKRIVELLEYILIEWNETNLSFWEIQCNAISLCRGVLRLLLITTTKLEMNVSVVVKGKTFLLKEY</sequence>
<dbReference type="RefSeq" id="XP_028882518.1">
    <property type="nucleotide sequence ID" value="XM_029026403.1"/>
</dbReference>
<accession>A0A1X0NUU5</accession>
<proteinExistence type="predicted"/>
<evidence type="ECO:0000313" key="3">
    <source>
        <dbReference type="Proteomes" id="UP000192257"/>
    </source>
</evidence>